<dbReference type="GO" id="GO:0003723">
    <property type="term" value="F:RNA binding"/>
    <property type="evidence" value="ECO:0007669"/>
    <property type="project" value="UniProtKB-UniRule"/>
</dbReference>
<dbReference type="GO" id="GO:0032299">
    <property type="term" value="C:ribonuclease H2 complex"/>
    <property type="evidence" value="ECO:0007669"/>
    <property type="project" value="TreeGrafter"/>
</dbReference>
<dbReference type="FunFam" id="1.10.10.460:FF:000001">
    <property type="entry name" value="Ribonuclease"/>
    <property type="match status" value="1"/>
</dbReference>
<dbReference type="Proteomes" id="UP001157974">
    <property type="component" value="Unassembled WGS sequence"/>
</dbReference>
<feature type="binding site" evidence="8">
    <location>
        <position position="36"/>
    </location>
    <ligand>
        <name>a divalent metal cation</name>
        <dbReference type="ChEBI" id="CHEBI:60240"/>
    </ligand>
</feature>
<evidence type="ECO:0000256" key="3">
    <source>
        <dbReference type="ARBA" id="ARBA00007058"/>
    </source>
</evidence>
<keyword evidence="12" id="KW-1185">Reference proteome</keyword>
<evidence type="ECO:0000256" key="6">
    <source>
        <dbReference type="ARBA" id="ARBA00022759"/>
    </source>
</evidence>
<evidence type="ECO:0000256" key="4">
    <source>
        <dbReference type="ARBA" id="ARBA00022722"/>
    </source>
</evidence>
<evidence type="ECO:0000256" key="2">
    <source>
        <dbReference type="ARBA" id="ARBA00001946"/>
    </source>
</evidence>
<evidence type="ECO:0000313" key="11">
    <source>
        <dbReference type="EMBL" id="KAJ8901858.1"/>
    </source>
</evidence>
<dbReference type="Gene3D" id="1.10.10.460">
    <property type="entry name" value="Ribonuclease hii. Domain 2"/>
    <property type="match status" value="1"/>
</dbReference>
<dbReference type="AlphaFoldDB" id="A0AAV8UJW0"/>
<evidence type="ECO:0000256" key="5">
    <source>
        <dbReference type="ARBA" id="ARBA00022723"/>
    </source>
</evidence>
<dbReference type="InterPro" id="IPR023160">
    <property type="entry name" value="RNase_HII_hlx-loop-hlx_cap_dom"/>
</dbReference>
<comment type="similarity">
    <text evidence="3">Belongs to the RNase HII family. Eukaryotic subfamily.</text>
</comment>
<dbReference type="InterPro" id="IPR036397">
    <property type="entry name" value="RNaseH_sf"/>
</dbReference>
<dbReference type="InterPro" id="IPR012337">
    <property type="entry name" value="RNaseH-like_sf"/>
</dbReference>
<dbReference type="PANTHER" id="PTHR10954">
    <property type="entry name" value="RIBONUCLEASE H2 SUBUNIT A"/>
    <property type="match status" value="1"/>
</dbReference>
<keyword evidence="6 8" id="KW-0255">Endonuclease</keyword>
<comment type="catalytic activity">
    <reaction evidence="1 8 9">
        <text>Endonucleolytic cleavage to 5'-phosphomonoester.</text>
        <dbReference type="EC" id="3.1.26.4"/>
    </reaction>
</comment>
<evidence type="ECO:0000256" key="9">
    <source>
        <dbReference type="RuleBase" id="RU003515"/>
    </source>
</evidence>
<feature type="binding site" evidence="8">
    <location>
        <position position="35"/>
    </location>
    <ligand>
        <name>a divalent metal cation</name>
        <dbReference type="ChEBI" id="CHEBI:60240"/>
    </ligand>
</feature>
<evidence type="ECO:0000256" key="1">
    <source>
        <dbReference type="ARBA" id="ARBA00000077"/>
    </source>
</evidence>
<comment type="cofactor">
    <cofactor evidence="8">
        <name>Mn(2+)</name>
        <dbReference type="ChEBI" id="CHEBI:29035"/>
    </cofactor>
    <cofactor evidence="8">
        <name>Mg(2+)</name>
        <dbReference type="ChEBI" id="CHEBI:18420"/>
    </cofactor>
    <text evidence="8">Manganese or magnesium. Binds 1 divalent metal ion per monomer in the absence of substrate. May bind a second metal ion after substrate binding.</text>
</comment>
<evidence type="ECO:0000259" key="10">
    <source>
        <dbReference type="PROSITE" id="PS51975"/>
    </source>
</evidence>
<gene>
    <name evidence="11" type="ORF">NDN08_004063</name>
</gene>
<dbReference type="SUPFAM" id="SSF53098">
    <property type="entry name" value="Ribonuclease H-like"/>
    <property type="match status" value="1"/>
</dbReference>
<dbReference type="EMBL" id="JAMWBK010000010">
    <property type="protein sequence ID" value="KAJ8901858.1"/>
    <property type="molecule type" value="Genomic_DNA"/>
</dbReference>
<keyword evidence="4 8" id="KW-0540">Nuclease</keyword>
<proteinExistence type="inferred from homology"/>
<keyword evidence="5 8" id="KW-0479">Metal-binding</keyword>
<dbReference type="InterPro" id="IPR024567">
    <property type="entry name" value="RNase_HII/HIII_dom"/>
</dbReference>
<comment type="function">
    <text evidence="9">Endonuclease that specifically degrades the RNA of RNA-DNA hybrids.</text>
</comment>
<dbReference type="CDD" id="cd07181">
    <property type="entry name" value="RNase_HII_eukaryota_like"/>
    <property type="match status" value="1"/>
</dbReference>
<evidence type="ECO:0000256" key="7">
    <source>
        <dbReference type="ARBA" id="ARBA00022801"/>
    </source>
</evidence>
<feature type="domain" description="RNase H type-2" evidence="10">
    <location>
        <begin position="29"/>
        <end position="252"/>
    </location>
</feature>
<feature type="binding site" evidence="8">
    <location>
        <position position="142"/>
    </location>
    <ligand>
        <name>a divalent metal cation</name>
        <dbReference type="ChEBI" id="CHEBI:60240"/>
    </ligand>
</feature>
<name>A0AAV8UJW0_9RHOD</name>
<dbReference type="NCBIfam" id="TIGR00729">
    <property type="entry name" value="ribonuclease HII"/>
    <property type="match status" value="1"/>
</dbReference>
<evidence type="ECO:0000313" key="12">
    <source>
        <dbReference type="Proteomes" id="UP001157974"/>
    </source>
</evidence>
<dbReference type="PROSITE" id="PS51975">
    <property type="entry name" value="RNASE_H_2"/>
    <property type="match status" value="1"/>
</dbReference>
<keyword evidence="7 8" id="KW-0378">Hydrolase</keyword>
<accession>A0AAV8UJW0</accession>
<evidence type="ECO:0000256" key="8">
    <source>
        <dbReference type="PROSITE-ProRule" id="PRU01319"/>
    </source>
</evidence>
<dbReference type="Pfam" id="PF01351">
    <property type="entry name" value="RNase_HII"/>
    <property type="match status" value="1"/>
</dbReference>
<comment type="caution">
    <text evidence="11">The sequence shown here is derived from an EMBL/GenBank/DDBJ whole genome shotgun (WGS) entry which is preliminary data.</text>
</comment>
<dbReference type="PANTHER" id="PTHR10954:SF7">
    <property type="entry name" value="RIBONUCLEASE H2 SUBUNIT A"/>
    <property type="match status" value="1"/>
</dbReference>
<comment type="cofactor">
    <cofactor evidence="2">
        <name>Mg(2+)</name>
        <dbReference type="ChEBI" id="CHEBI:18420"/>
    </cofactor>
</comment>
<reference evidence="11 12" key="1">
    <citation type="journal article" date="2023" name="Nat. Commun.">
        <title>Origin of minicircular mitochondrial genomes in red algae.</title>
        <authorList>
            <person name="Lee Y."/>
            <person name="Cho C.H."/>
            <person name="Lee Y.M."/>
            <person name="Park S.I."/>
            <person name="Yang J.H."/>
            <person name="West J.A."/>
            <person name="Bhattacharya D."/>
            <person name="Yoon H.S."/>
        </authorList>
    </citation>
    <scope>NUCLEOTIDE SEQUENCE [LARGE SCALE GENOMIC DNA]</scope>
    <source>
        <strain evidence="11 12">CCMP1338</strain>
        <tissue evidence="11">Whole cell</tissue>
    </source>
</reference>
<dbReference type="InterPro" id="IPR001352">
    <property type="entry name" value="RNase_HII/HIII"/>
</dbReference>
<dbReference type="EC" id="3.1.26.4" evidence="9"/>
<dbReference type="GO" id="GO:0004523">
    <property type="term" value="F:RNA-DNA hybrid ribonuclease activity"/>
    <property type="evidence" value="ECO:0007669"/>
    <property type="project" value="UniProtKB-UniRule"/>
</dbReference>
<sequence>MLGGSVGRSYDNDGDWIVVDGYSMALSGPCVVGIDEAGRGPVLGPMVYGAAVCEVDKQDRLRDLGCDDSKAMSEQDREAVRDRLRDSSLVQAYTKVLQAEELSRCMLRKRPYNLNAISHDTAAGLVREILKDGIEIEHLYVDTVGIPERYEIWLRKAFPAIKAITVAKKADSTYAIVGAASIFAKTLRDHILRFWDTPDLHPELRGNYGSGYPGDPATISWLKRAVDPHFGFPGLVRFSWSTSKNLLDATGAVQVEFEEEDSEANQSNILNHFKRKTGKEQLPKYFLDRRLCEDSNFL</sequence>
<dbReference type="Gene3D" id="3.30.420.10">
    <property type="entry name" value="Ribonuclease H-like superfamily/Ribonuclease H"/>
    <property type="match status" value="1"/>
</dbReference>
<organism evidence="11 12">
    <name type="scientific">Rhodosorus marinus</name>
    <dbReference type="NCBI Taxonomy" id="101924"/>
    <lineage>
        <taxon>Eukaryota</taxon>
        <taxon>Rhodophyta</taxon>
        <taxon>Stylonematophyceae</taxon>
        <taxon>Stylonematales</taxon>
        <taxon>Stylonemataceae</taxon>
        <taxon>Rhodosorus</taxon>
    </lineage>
</organism>
<dbReference type="GO" id="GO:0043137">
    <property type="term" value="P:DNA replication, removal of RNA primer"/>
    <property type="evidence" value="ECO:0007669"/>
    <property type="project" value="TreeGrafter"/>
</dbReference>
<protein>
    <recommendedName>
        <fullName evidence="9">Ribonuclease</fullName>
        <ecNumber evidence="9">3.1.26.4</ecNumber>
    </recommendedName>
</protein>
<dbReference type="InterPro" id="IPR004649">
    <property type="entry name" value="RNase_H2_suA"/>
</dbReference>
<dbReference type="GO" id="GO:0046872">
    <property type="term" value="F:metal ion binding"/>
    <property type="evidence" value="ECO:0007669"/>
    <property type="project" value="UniProtKB-KW"/>
</dbReference>
<dbReference type="GO" id="GO:0006298">
    <property type="term" value="P:mismatch repair"/>
    <property type="evidence" value="ECO:0007669"/>
    <property type="project" value="TreeGrafter"/>
</dbReference>
<dbReference type="FunFam" id="3.30.420.10:FF:000016">
    <property type="entry name" value="Ribonuclease"/>
    <property type="match status" value="1"/>
</dbReference>